<keyword evidence="2" id="KW-1185">Reference proteome</keyword>
<evidence type="ECO:0000313" key="2">
    <source>
        <dbReference type="Proteomes" id="UP000249518"/>
    </source>
</evidence>
<reference evidence="1 2" key="1">
    <citation type="submission" date="2018-06" db="EMBL/GenBank/DDBJ databases">
        <title>Genomic Encyclopedia of Type Strains, Phase III (KMG-III): the genomes of soil and plant-associated and newly described type strains.</title>
        <authorList>
            <person name="Whitman W."/>
        </authorList>
    </citation>
    <scope>NUCLEOTIDE SEQUENCE [LARGE SCALE GENOMIC DNA]</scope>
    <source>
        <strain evidence="1 2">CGMCC 1.12504</strain>
    </source>
</reference>
<evidence type="ECO:0000313" key="1">
    <source>
        <dbReference type="EMBL" id="RAR47420.1"/>
    </source>
</evidence>
<proteinExistence type="predicted"/>
<sequence>MEDLTYTATGEIDVENRLIKLEIYLPIQREENPYEFNYNFNLSKITIFDKKYNVIFSHLKLRNDPGNLLNSQNNVHKMTLDVDKLIQSRFLGSTDFDLNMDDTLFLLLHDDSSKEVLKDAELLFANVENIYEKVISSGNQTIDLPYNNLTLRPRRLGMSIIIK</sequence>
<organism evidence="1 2">
    <name type="scientific">Flavobacterium lacus</name>
    <dbReference type="NCBI Taxonomy" id="1353778"/>
    <lineage>
        <taxon>Bacteria</taxon>
        <taxon>Pseudomonadati</taxon>
        <taxon>Bacteroidota</taxon>
        <taxon>Flavobacteriia</taxon>
        <taxon>Flavobacteriales</taxon>
        <taxon>Flavobacteriaceae</taxon>
        <taxon>Flavobacterium</taxon>
    </lineage>
</organism>
<gene>
    <name evidence="1" type="ORF">B0I10_10993</name>
</gene>
<protein>
    <submittedName>
        <fullName evidence="1">Uncharacterized protein</fullName>
    </submittedName>
</protein>
<dbReference type="RefSeq" id="WP_112086429.1">
    <property type="nucleotide sequence ID" value="NZ_QLSV01000009.1"/>
</dbReference>
<accession>A0A328WM95</accession>
<comment type="caution">
    <text evidence="1">The sequence shown here is derived from an EMBL/GenBank/DDBJ whole genome shotgun (WGS) entry which is preliminary data.</text>
</comment>
<dbReference type="Proteomes" id="UP000249518">
    <property type="component" value="Unassembled WGS sequence"/>
</dbReference>
<dbReference type="AlphaFoldDB" id="A0A328WM95"/>
<dbReference type="OrthoDB" id="9854855at2"/>
<name>A0A328WM95_9FLAO</name>
<dbReference type="EMBL" id="QLSV01000009">
    <property type="protein sequence ID" value="RAR47420.1"/>
    <property type="molecule type" value="Genomic_DNA"/>
</dbReference>